<evidence type="ECO:0000259" key="6">
    <source>
        <dbReference type="Pfam" id="PF13472"/>
    </source>
</evidence>
<dbReference type="InterPro" id="IPR037459">
    <property type="entry name" value="RhgT-like"/>
</dbReference>
<dbReference type="GO" id="GO:0016788">
    <property type="term" value="F:hydrolase activity, acting on ester bonds"/>
    <property type="evidence" value="ECO:0007669"/>
    <property type="project" value="UniProtKB-ARBA"/>
</dbReference>
<dbReference type="PANTHER" id="PTHR43695:SF1">
    <property type="entry name" value="RHAMNOGALACTURONAN ACETYLESTERASE"/>
    <property type="match status" value="1"/>
</dbReference>
<keyword evidence="4" id="KW-0732">Signal</keyword>
<protein>
    <submittedName>
        <fullName evidence="7">Cupin domain-containing protein</fullName>
    </submittedName>
</protein>
<feature type="domain" description="SGNH hydrolase-type esterase" evidence="6">
    <location>
        <begin position="31"/>
        <end position="200"/>
    </location>
</feature>
<dbReference type="Proteomes" id="UP000578091">
    <property type="component" value="Unassembled WGS sequence"/>
</dbReference>
<dbReference type="InterPro" id="IPR013096">
    <property type="entry name" value="Cupin_2"/>
</dbReference>
<evidence type="ECO:0000313" key="8">
    <source>
        <dbReference type="Proteomes" id="UP000578091"/>
    </source>
</evidence>
<comment type="similarity">
    <text evidence="1">Belongs to the 'GDSL' lipolytic enzyme family.</text>
</comment>
<dbReference type="Pfam" id="PF13472">
    <property type="entry name" value="Lipase_GDSL_2"/>
    <property type="match status" value="1"/>
</dbReference>
<evidence type="ECO:0000256" key="4">
    <source>
        <dbReference type="SAM" id="SignalP"/>
    </source>
</evidence>
<organism evidence="7 8">
    <name type="scientific">Luteimonas salinisoli</name>
    <dbReference type="NCBI Taxonomy" id="2752307"/>
    <lineage>
        <taxon>Bacteria</taxon>
        <taxon>Pseudomonadati</taxon>
        <taxon>Pseudomonadota</taxon>
        <taxon>Gammaproteobacteria</taxon>
        <taxon>Lysobacterales</taxon>
        <taxon>Lysobacteraceae</taxon>
        <taxon>Luteimonas</taxon>
    </lineage>
</organism>
<evidence type="ECO:0000259" key="5">
    <source>
        <dbReference type="Pfam" id="PF07883"/>
    </source>
</evidence>
<dbReference type="InterPro" id="IPR013830">
    <property type="entry name" value="SGNH_hydro"/>
</dbReference>
<keyword evidence="2" id="KW-0378">Hydrolase</keyword>
<proteinExistence type="inferred from homology"/>
<dbReference type="InterPro" id="IPR011051">
    <property type="entry name" value="RmlC_Cupin_sf"/>
</dbReference>
<dbReference type="AlphaFoldDB" id="A0A853JB16"/>
<gene>
    <name evidence="7" type="ORF">H0E84_05395</name>
</gene>
<dbReference type="CDD" id="cd02221">
    <property type="entry name" value="cupin_TM1287-like"/>
    <property type="match status" value="1"/>
</dbReference>
<dbReference type="CDD" id="cd01821">
    <property type="entry name" value="Rhamnogalacturan_acetylesterase_like"/>
    <property type="match status" value="1"/>
</dbReference>
<name>A0A853JB16_9GAMM</name>
<feature type="domain" description="Cupin type-2" evidence="5">
    <location>
        <begin position="305"/>
        <end position="371"/>
    </location>
</feature>
<evidence type="ECO:0000256" key="2">
    <source>
        <dbReference type="ARBA" id="ARBA00022801"/>
    </source>
</evidence>
<evidence type="ECO:0000313" key="7">
    <source>
        <dbReference type="EMBL" id="NZA25810.1"/>
    </source>
</evidence>
<feature type="chain" id="PRO_5032779609" evidence="4">
    <location>
        <begin position="23"/>
        <end position="375"/>
    </location>
</feature>
<evidence type="ECO:0000256" key="1">
    <source>
        <dbReference type="ARBA" id="ARBA00008668"/>
    </source>
</evidence>
<dbReference type="Gene3D" id="2.60.120.10">
    <property type="entry name" value="Jelly Rolls"/>
    <property type="match status" value="1"/>
</dbReference>
<feature type="signal peptide" evidence="4">
    <location>
        <begin position="1"/>
        <end position="22"/>
    </location>
</feature>
<dbReference type="SUPFAM" id="SSF52266">
    <property type="entry name" value="SGNH hydrolase"/>
    <property type="match status" value="1"/>
</dbReference>
<dbReference type="InterPro" id="IPR036514">
    <property type="entry name" value="SGNH_hydro_sf"/>
</dbReference>
<dbReference type="EMBL" id="JACCKA010000039">
    <property type="protein sequence ID" value="NZA25810.1"/>
    <property type="molecule type" value="Genomic_DNA"/>
</dbReference>
<sequence>MRRWLPGLLLAACVAVGAPADAAPRRVFIAGDSTAAEYGPERAPQAGWGQVLQGYLDPDAYEVHNHARGGRSARSFIEQGWLDPVAEALREGDVLLVQFGHNDAKFEDPTRYNEPERAYPEWLMRYVALARERGATPILITPVARRLFDFGALLDTHVRYSESVRALAGRESVALIDLDTVSRDWLRALGDEASKPYFMHVPAQGKADDTHFSFAGATQVACLVVREWKRLEPGLEADLARDADCGAPPDALALRASQPRPSRVQRAADVATVSQPGPHGGPGPTTAWPYFADAEGLPFAFRKRVLHPGAGIGLHPHHKDEVYYVLSGRGRFVLDGEVHEVGPGDAMLTRPGSSHALQQDGDADLEILIVYPTRP</sequence>
<reference evidence="7 8" key="1">
    <citation type="submission" date="2020-07" db="EMBL/GenBank/DDBJ databases">
        <title>Luteimonas sp. SJ-92.</title>
        <authorList>
            <person name="Huang X.-X."/>
            <person name="Xu L."/>
            <person name="Sun J.-Q."/>
        </authorList>
    </citation>
    <scope>NUCLEOTIDE SEQUENCE [LARGE SCALE GENOMIC DNA]</scope>
    <source>
        <strain evidence="7 8">SJ-92</strain>
    </source>
</reference>
<dbReference type="RefSeq" id="WP_180677612.1">
    <property type="nucleotide sequence ID" value="NZ_JACCKA010000039.1"/>
</dbReference>
<comment type="caution">
    <text evidence="7">The sequence shown here is derived from an EMBL/GenBank/DDBJ whole genome shotgun (WGS) entry which is preliminary data.</text>
</comment>
<keyword evidence="8" id="KW-1185">Reference proteome</keyword>
<dbReference type="PANTHER" id="PTHR43695">
    <property type="entry name" value="PUTATIVE (AFU_ORTHOLOGUE AFUA_2G17250)-RELATED"/>
    <property type="match status" value="1"/>
</dbReference>
<dbReference type="SUPFAM" id="SSF51182">
    <property type="entry name" value="RmlC-like cupins"/>
    <property type="match status" value="1"/>
</dbReference>
<dbReference type="Gene3D" id="3.40.50.1110">
    <property type="entry name" value="SGNH hydrolase"/>
    <property type="match status" value="1"/>
</dbReference>
<feature type="region of interest" description="Disordered" evidence="3">
    <location>
        <begin position="250"/>
        <end position="285"/>
    </location>
</feature>
<dbReference type="InterPro" id="IPR014710">
    <property type="entry name" value="RmlC-like_jellyroll"/>
</dbReference>
<evidence type="ECO:0000256" key="3">
    <source>
        <dbReference type="SAM" id="MobiDB-lite"/>
    </source>
</evidence>
<accession>A0A853JB16</accession>
<dbReference type="Pfam" id="PF07883">
    <property type="entry name" value="Cupin_2"/>
    <property type="match status" value="1"/>
</dbReference>